<dbReference type="PANTHER" id="PTHR37422:SF13">
    <property type="entry name" value="LIPOPOLYSACCHARIDE BIOSYNTHESIS PROTEIN PA4999-RELATED"/>
    <property type="match status" value="1"/>
</dbReference>
<evidence type="ECO:0000256" key="4">
    <source>
        <dbReference type="ARBA" id="ARBA00023136"/>
    </source>
</evidence>
<sequence>MTASFDNPALVNTGATRAGVDAVSVLSVYIVLMMAVPSAVRYLPAGTLGAPATMLAILVFFWWVWEHLHRSTPHVAEPQWVRRAALLLLVVILASYAHASLRPVPADEVTPLLSWTIQFAALLGLTLTACDGITSTTRLIILLRRIALVGGVVGLVAFLQFFTHRSWLDHLVLPGLSMTGDSSISDRGMFSRPTGTAQHPLEFGAVIAMIVPIAITSARVAVRRRPAWWILVAILVVSACLSVSRSALICTTLAVFILALGWSNRDRLIALGTGVVGAVVIAVAIPGLVGTLRGMFGDPSNDGSVQSRTEAVSYVMQMWSRFFWLGRGYGTFLPKYWIADNGYLGFLVTTGILGITALSLLYVAALVSARFGARRFDDPRDREYAHAVFAACFAGIVSMAFFDLPSFPQAAGLLFLLLGVCGAIRRLAQAERRPATVAGDAAHAAAPVPAAVERAERQPLEVS</sequence>
<feature type="transmembrane region" description="Helical" evidence="5">
    <location>
        <begin position="268"/>
        <end position="290"/>
    </location>
</feature>
<dbReference type="RefSeq" id="WP_377823219.1">
    <property type="nucleotide sequence ID" value="NZ_JBHSWJ010000002.1"/>
</dbReference>
<feature type="transmembrane region" description="Helical" evidence="5">
    <location>
        <begin position="42"/>
        <end position="64"/>
    </location>
</feature>
<reference evidence="8" key="1">
    <citation type="journal article" date="2019" name="Int. J. Syst. Evol. Microbiol.">
        <title>The Global Catalogue of Microorganisms (GCM) 10K type strain sequencing project: providing services to taxonomists for standard genome sequencing and annotation.</title>
        <authorList>
            <consortium name="The Broad Institute Genomics Platform"/>
            <consortium name="The Broad Institute Genome Sequencing Center for Infectious Disease"/>
            <person name="Wu L."/>
            <person name="Ma J."/>
        </authorList>
    </citation>
    <scope>NUCLEOTIDE SEQUENCE [LARGE SCALE GENOMIC DNA]</scope>
    <source>
        <strain evidence="8">NBRC 106593</strain>
    </source>
</reference>
<feature type="transmembrane region" description="Helical" evidence="5">
    <location>
        <begin position="342"/>
        <end position="363"/>
    </location>
</feature>
<dbReference type="EMBL" id="JBHSWJ010000002">
    <property type="protein sequence ID" value="MFC6714658.1"/>
    <property type="molecule type" value="Genomic_DNA"/>
</dbReference>
<evidence type="ECO:0000256" key="3">
    <source>
        <dbReference type="ARBA" id="ARBA00022989"/>
    </source>
</evidence>
<dbReference type="Proteomes" id="UP001596356">
    <property type="component" value="Unassembled WGS sequence"/>
</dbReference>
<feature type="transmembrane region" description="Helical" evidence="5">
    <location>
        <begin position="407"/>
        <end position="424"/>
    </location>
</feature>
<evidence type="ECO:0000256" key="1">
    <source>
        <dbReference type="ARBA" id="ARBA00004141"/>
    </source>
</evidence>
<keyword evidence="3 5" id="KW-1133">Transmembrane helix</keyword>
<feature type="transmembrane region" description="Helical" evidence="5">
    <location>
        <begin position="229"/>
        <end position="262"/>
    </location>
</feature>
<keyword evidence="7" id="KW-0436">Ligase</keyword>
<dbReference type="InterPro" id="IPR007016">
    <property type="entry name" value="O-antigen_ligase-rel_domated"/>
</dbReference>
<feature type="transmembrane region" description="Helical" evidence="5">
    <location>
        <begin position="384"/>
        <end position="401"/>
    </location>
</feature>
<gene>
    <name evidence="7" type="ORF">ACFQBT_12855</name>
</gene>
<feature type="transmembrane region" description="Helical" evidence="5">
    <location>
        <begin position="203"/>
        <end position="222"/>
    </location>
</feature>
<evidence type="ECO:0000256" key="5">
    <source>
        <dbReference type="SAM" id="Phobius"/>
    </source>
</evidence>
<keyword evidence="4 5" id="KW-0472">Membrane</keyword>
<feature type="transmembrane region" description="Helical" evidence="5">
    <location>
        <begin position="142"/>
        <end position="162"/>
    </location>
</feature>
<organism evidence="7 8">
    <name type="scientific">Branchiibius cervicis</name>
    <dbReference type="NCBI Taxonomy" id="908252"/>
    <lineage>
        <taxon>Bacteria</taxon>
        <taxon>Bacillati</taxon>
        <taxon>Actinomycetota</taxon>
        <taxon>Actinomycetes</taxon>
        <taxon>Micrococcales</taxon>
        <taxon>Dermacoccaceae</taxon>
        <taxon>Branchiibius</taxon>
    </lineage>
</organism>
<dbReference type="GO" id="GO:0016874">
    <property type="term" value="F:ligase activity"/>
    <property type="evidence" value="ECO:0007669"/>
    <property type="project" value="UniProtKB-KW"/>
</dbReference>
<evidence type="ECO:0000313" key="8">
    <source>
        <dbReference type="Proteomes" id="UP001596356"/>
    </source>
</evidence>
<comment type="caution">
    <text evidence="7">The sequence shown here is derived from an EMBL/GenBank/DDBJ whole genome shotgun (WGS) entry which is preliminary data.</text>
</comment>
<dbReference type="Pfam" id="PF04932">
    <property type="entry name" value="Wzy_C"/>
    <property type="match status" value="1"/>
</dbReference>
<feature type="transmembrane region" description="Helical" evidence="5">
    <location>
        <begin position="84"/>
        <end position="101"/>
    </location>
</feature>
<dbReference type="InterPro" id="IPR051533">
    <property type="entry name" value="WaaL-like"/>
</dbReference>
<accession>A0ABW2AUP2</accession>
<feature type="domain" description="O-antigen ligase-related" evidence="6">
    <location>
        <begin position="231"/>
        <end position="357"/>
    </location>
</feature>
<dbReference type="PANTHER" id="PTHR37422">
    <property type="entry name" value="TEICHURONIC ACID BIOSYNTHESIS PROTEIN TUAE"/>
    <property type="match status" value="1"/>
</dbReference>
<keyword evidence="2 5" id="KW-0812">Transmembrane</keyword>
<feature type="transmembrane region" description="Helical" evidence="5">
    <location>
        <begin position="311"/>
        <end position="330"/>
    </location>
</feature>
<feature type="transmembrane region" description="Helical" evidence="5">
    <location>
        <begin position="113"/>
        <end position="130"/>
    </location>
</feature>
<proteinExistence type="predicted"/>
<evidence type="ECO:0000259" key="6">
    <source>
        <dbReference type="Pfam" id="PF04932"/>
    </source>
</evidence>
<evidence type="ECO:0000313" key="7">
    <source>
        <dbReference type="EMBL" id="MFC6714658.1"/>
    </source>
</evidence>
<evidence type="ECO:0000256" key="2">
    <source>
        <dbReference type="ARBA" id="ARBA00022692"/>
    </source>
</evidence>
<comment type="subcellular location">
    <subcellularLocation>
        <location evidence="1">Membrane</location>
        <topology evidence="1">Multi-pass membrane protein</topology>
    </subcellularLocation>
</comment>
<keyword evidence="8" id="KW-1185">Reference proteome</keyword>
<protein>
    <submittedName>
        <fullName evidence="7">O-antigen ligase family protein</fullName>
    </submittedName>
</protein>
<name>A0ABW2AUP2_9MICO</name>